<proteinExistence type="predicted"/>
<dbReference type="EMBL" id="CM055738">
    <property type="protein sequence ID" value="KAJ8005210.1"/>
    <property type="molecule type" value="Genomic_DNA"/>
</dbReference>
<keyword evidence="2" id="KW-1185">Reference proteome</keyword>
<name>A0ACC2GP41_DALPE</name>
<evidence type="ECO:0000313" key="2">
    <source>
        <dbReference type="Proteomes" id="UP001157502"/>
    </source>
</evidence>
<reference evidence="1" key="1">
    <citation type="submission" date="2021-05" db="EMBL/GenBank/DDBJ databases">
        <authorList>
            <person name="Pan Q."/>
            <person name="Jouanno E."/>
            <person name="Zahm M."/>
            <person name="Klopp C."/>
            <person name="Cabau C."/>
            <person name="Louis A."/>
            <person name="Berthelot C."/>
            <person name="Parey E."/>
            <person name="Roest Crollius H."/>
            <person name="Montfort J."/>
            <person name="Robinson-Rechavi M."/>
            <person name="Bouchez O."/>
            <person name="Lampietro C."/>
            <person name="Lopez Roques C."/>
            <person name="Donnadieu C."/>
            <person name="Postlethwait J."/>
            <person name="Bobe J."/>
            <person name="Dillon D."/>
            <person name="Chandos A."/>
            <person name="von Hippel F."/>
            <person name="Guiguen Y."/>
        </authorList>
    </citation>
    <scope>NUCLEOTIDE SEQUENCE</scope>
    <source>
        <strain evidence="1">YG-Jan2019</strain>
    </source>
</reference>
<sequence length="72" mass="8087">MQAAGLDSRGMERGNTGERKRGRDVYGRTGGTQSGVGDSESEMWLTFPYRRVAPSGFHSYGMFVVLMLRRRI</sequence>
<comment type="caution">
    <text evidence="1">The sequence shown here is derived from an EMBL/GenBank/DDBJ whole genome shotgun (WGS) entry which is preliminary data.</text>
</comment>
<evidence type="ECO:0000313" key="1">
    <source>
        <dbReference type="EMBL" id="KAJ8005210.1"/>
    </source>
</evidence>
<accession>A0ACC2GP41</accession>
<gene>
    <name evidence="1" type="ORF">DPEC_G00144270</name>
</gene>
<organism evidence="1 2">
    <name type="scientific">Dallia pectoralis</name>
    <name type="common">Alaska blackfish</name>
    <dbReference type="NCBI Taxonomy" id="75939"/>
    <lineage>
        <taxon>Eukaryota</taxon>
        <taxon>Metazoa</taxon>
        <taxon>Chordata</taxon>
        <taxon>Craniata</taxon>
        <taxon>Vertebrata</taxon>
        <taxon>Euteleostomi</taxon>
        <taxon>Actinopterygii</taxon>
        <taxon>Neopterygii</taxon>
        <taxon>Teleostei</taxon>
        <taxon>Protacanthopterygii</taxon>
        <taxon>Esociformes</taxon>
        <taxon>Umbridae</taxon>
        <taxon>Dallia</taxon>
    </lineage>
</organism>
<dbReference type="Proteomes" id="UP001157502">
    <property type="component" value="Chromosome 11"/>
</dbReference>
<protein>
    <submittedName>
        <fullName evidence="1">Uncharacterized protein</fullName>
    </submittedName>
</protein>